<feature type="binding site" evidence="6">
    <location>
        <position position="21"/>
    </location>
    <ligand>
        <name>ATP</name>
        <dbReference type="ChEBI" id="CHEBI:30616"/>
    </ligand>
</feature>
<dbReference type="GO" id="GO:0031124">
    <property type="term" value="P:mRNA 3'-end processing"/>
    <property type="evidence" value="ECO:0007669"/>
    <property type="project" value="UniProtKB-UniRule"/>
</dbReference>
<dbReference type="AlphaFoldDB" id="A0A6G0Y272"/>
<dbReference type="GO" id="GO:0051731">
    <property type="term" value="F:polynucleotide 5'-hydroxyl-kinase activity"/>
    <property type="evidence" value="ECO:0007669"/>
    <property type="project" value="InterPro"/>
</dbReference>
<dbReference type="FunFam" id="3.40.50.300:FF:000454">
    <property type="entry name" value="Protein CLP1 homolog"/>
    <property type="match status" value="1"/>
</dbReference>
<proteinExistence type="inferred from homology"/>
<dbReference type="PANTHER" id="PTHR12755:SF6">
    <property type="entry name" value="POLYRIBONUCLEOTIDE 5'-HYDROXYL-KINASE CLP1"/>
    <property type="match status" value="1"/>
</dbReference>
<dbReference type="Proteomes" id="UP000478052">
    <property type="component" value="Unassembled WGS sequence"/>
</dbReference>
<protein>
    <recommendedName>
        <fullName evidence="6">Protein CLP1 homolog</fullName>
    </recommendedName>
</protein>
<reference evidence="10 11" key="1">
    <citation type="submission" date="2019-08" db="EMBL/GenBank/DDBJ databases">
        <title>Whole genome of Aphis craccivora.</title>
        <authorList>
            <person name="Voronova N.V."/>
            <person name="Shulinski R.S."/>
            <person name="Bandarenka Y.V."/>
            <person name="Zhorov D.G."/>
            <person name="Warner D."/>
        </authorList>
    </citation>
    <scope>NUCLEOTIDE SEQUENCE [LARGE SCALE GENOMIC DNA]</scope>
    <source>
        <strain evidence="10">180601</strain>
        <tissue evidence="10">Whole Body</tissue>
    </source>
</reference>
<feature type="binding site" evidence="6">
    <location>
        <begin position="124"/>
        <end position="129"/>
    </location>
    <ligand>
        <name>ATP</name>
        <dbReference type="ChEBI" id="CHEBI:30616"/>
    </ligand>
</feature>
<keyword evidence="2 6" id="KW-0507">mRNA processing</keyword>
<keyword evidence="5 6" id="KW-0539">Nucleus</keyword>
<evidence type="ECO:0000259" key="9">
    <source>
        <dbReference type="Pfam" id="PF16575"/>
    </source>
</evidence>
<dbReference type="HAMAP" id="MF_03035">
    <property type="entry name" value="Clp1"/>
    <property type="match status" value="1"/>
</dbReference>
<dbReference type="InterPro" id="IPR032324">
    <property type="entry name" value="Clp1_N"/>
</dbReference>
<comment type="caution">
    <text evidence="10">The sequence shown here is derived from an EMBL/GenBank/DDBJ whole genome shotgun (WGS) entry which is preliminary data.</text>
</comment>
<feature type="domain" description="Clp1 N-terminal" evidence="8">
    <location>
        <begin position="15"/>
        <end position="106"/>
    </location>
</feature>
<dbReference type="OrthoDB" id="258143at2759"/>
<dbReference type="InterPro" id="IPR045116">
    <property type="entry name" value="Clp1/Grc3"/>
</dbReference>
<gene>
    <name evidence="10" type="ORF">FWK35_00025439</name>
</gene>
<dbReference type="FunFam" id="2.40.30.330:FF:000001">
    <property type="entry name" value="Protein CLP1 homolog"/>
    <property type="match status" value="1"/>
</dbReference>
<evidence type="ECO:0000259" key="8">
    <source>
        <dbReference type="Pfam" id="PF16573"/>
    </source>
</evidence>
<dbReference type="FunFam" id="2.60.120.1030:FF:000001">
    <property type="entry name" value="Protein CLP1 homolog 5"/>
    <property type="match status" value="1"/>
</dbReference>
<keyword evidence="4 6" id="KW-0067">ATP-binding</keyword>
<evidence type="ECO:0000256" key="3">
    <source>
        <dbReference type="ARBA" id="ARBA00022741"/>
    </source>
</evidence>
<dbReference type="GO" id="GO:0006388">
    <property type="term" value="P:tRNA splicing, via endonucleolytic cleavage and ligation"/>
    <property type="evidence" value="ECO:0007669"/>
    <property type="project" value="TreeGrafter"/>
</dbReference>
<dbReference type="InterPro" id="IPR038239">
    <property type="entry name" value="Clp1_N_sf"/>
</dbReference>
<evidence type="ECO:0000256" key="2">
    <source>
        <dbReference type="ARBA" id="ARBA00022664"/>
    </source>
</evidence>
<dbReference type="Gene3D" id="3.40.50.300">
    <property type="entry name" value="P-loop containing nucleotide triphosphate hydrolases"/>
    <property type="match status" value="1"/>
</dbReference>
<sequence>MSDSVEVQIEDQEFQLEPDNELRFEVENKNETVVLELKTGLAEIFGTELVKGKSYTFHFGAKIAVFTWQGCSLKLRGKKGISYISKETPMMFYLNCHASLEQLRVKSEKENIRGPVTMVVGPTDVGKSTLCRILLNYSARMNALGRRPIYVDLDPGQGQISVPGTIGAVMVERPAEVEESFSQAAPLVYHYGHTNMSINSTLYNTLISRMAEVIHQRMDENPRINCSGLIINTCGWVKGKGYQHLTHIALAFEVDVILVLDQERLYNELVRDMPVFVKVVLLPKSGGVVERNNKFRLEGREARIREYFYGSPRNVLHPHTCEVRFSDIKVYRIGSPPIPNTLMPLDMQKTDLETKLEPVTPGLNMMHHILALSFSTTVEEDVVRTTVAGFVCVTNVDTSRQMLTLLSPQPKPLPETIYLMSDVQFMDNNA</sequence>
<evidence type="ECO:0000313" key="11">
    <source>
        <dbReference type="Proteomes" id="UP000478052"/>
    </source>
</evidence>
<evidence type="ECO:0000259" key="7">
    <source>
        <dbReference type="Pfam" id="PF06807"/>
    </source>
</evidence>
<evidence type="ECO:0000256" key="4">
    <source>
        <dbReference type="ARBA" id="ARBA00022840"/>
    </source>
</evidence>
<feature type="domain" description="Clp1 P-loop" evidence="9">
    <location>
        <begin position="121"/>
        <end position="310"/>
    </location>
</feature>
<comment type="subcellular location">
    <subcellularLocation>
        <location evidence="1 6">Nucleus</location>
    </subcellularLocation>
</comment>
<dbReference type="InterPro" id="IPR032319">
    <property type="entry name" value="CLP1_P"/>
</dbReference>
<feature type="binding site" evidence="6">
    <location>
        <position position="62"/>
    </location>
    <ligand>
        <name>ATP</name>
        <dbReference type="ChEBI" id="CHEBI:30616"/>
    </ligand>
</feature>
<name>A0A6G0Y272_APHCR</name>
<dbReference type="Gene3D" id="2.60.120.1030">
    <property type="entry name" value="Clp1, DNA binding domain"/>
    <property type="match status" value="1"/>
</dbReference>
<dbReference type="GO" id="GO:0005849">
    <property type="term" value="C:mRNA cleavage factor complex"/>
    <property type="evidence" value="ECO:0007669"/>
    <property type="project" value="InterPro"/>
</dbReference>
<evidence type="ECO:0000256" key="5">
    <source>
        <dbReference type="ARBA" id="ARBA00023242"/>
    </source>
</evidence>
<dbReference type="Pfam" id="PF16573">
    <property type="entry name" value="CLP1_N"/>
    <property type="match status" value="1"/>
</dbReference>
<evidence type="ECO:0000256" key="6">
    <source>
        <dbReference type="HAMAP-Rule" id="MF_03035"/>
    </source>
</evidence>
<evidence type="ECO:0000313" key="10">
    <source>
        <dbReference type="EMBL" id="KAF0747911.1"/>
    </source>
</evidence>
<dbReference type="EMBL" id="VUJU01006673">
    <property type="protein sequence ID" value="KAF0747911.1"/>
    <property type="molecule type" value="Genomic_DNA"/>
</dbReference>
<dbReference type="Pfam" id="PF06807">
    <property type="entry name" value="Clp1"/>
    <property type="match status" value="1"/>
</dbReference>
<dbReference type="PANTHER" id="PTHR12755">
    <property type="entry name" value="CLEAVAGE/POLYADENYLATION FACTOR IA SUBUNIT CLP1P"/>
    <property type="match status" value="1"/>
</dbReference>
<dbReference type="GO" id="GO:0007420">
    <property type="term" value="P:brain development"/>
    <property type="evidence" value="ECO:0007669"/>
    <property type="project" value="UniProtKB-ARBA"/>
</dbReference>
<dbReference type="Pfam" id="PF16575">
    <property type="entry name" value="CLP1_P"/>
    <property type="match status" value="1"/>
</dbReference>
<accession>A0A6G0Y272</accession>
<dbReference type="InterPro" id="IPR038238">
    <property type="entry name" value="Clp1_C_sf"/>
</dbReference>
<dbReference type="InterPro" id="IPR010655">
    <property type="entry name" value="Clp1_C"/>
</dbReference>
<keyword evidence="3 6" id="KW-0547">Nucleotide-binding</keyword>
<evidence type="ECO:0000256" key="1">
    <source>
        <dbReference type="ARBA" id="ARBA00004123"/>
    </source>
</evidence>
<dbReference type="GO" id="GO:0005524">
    <property type="term" value="F:ATP binding"/>
    <property type="evidence" value="ECO:0007669"/>
    <property type="project" value="UniProtKB-UniRule"/>
</dbReference>
<feature type="domain" description="Clp1 C-terminal" evidence="7">
    <location>
        <begin position="316"/>
        <end position="427"/>
    </location>
</feature>
<comment type="similarity">
    <text evidence="6">Belongs to the Clp1 family. Clp1 subfamily.</text>
</comment>
<organism evidence="10 11">
    <name type="scientific">Aphis craccivora</name>
    <name type="common">Cowpea aphid</name>
    <dbReference type="NCBI Taxonomy" id="307492"/>
    <lineage>
        <taxon>Eukaryota</taxon>
        <taxon>Metazoa</taxon>
        <taxon>Ecdysozoa</taxon>
        <taxon>Arthropoda</taxon>
        <taxon>Hexapoda</taxon>
        <taxon>Insecta</taxon>
        <taxon>Pterygota</taxon>
        <taxon>Neoptera</taxon>
        <taxon>Paraneoptera</taxon>
        <taxon>Hemiptera</taxon>
        <taxon>Sternorrhyncha</taxon>
        <taxon>Aphidomorpha</taxon>
        <taxon>Aphidoidea</taxon>
        <taxon>Aphididae</taxon>
        <taxon>Aphidini</taxon>
        <taxon>Aphis</taxon>
        <taxon>Aphis</taxon>
    </lineage>
</organism>
<dbReference type="InterPro" id="IPR028606">
    <property type="entry name" value="Clp1"/>
</dbReference>
<keyword evidence="11" id="KW-1185">Reference proteome</keyword>
<dbReference type="InterPro" id="IPR027417">
    <property type="entry name" value="P-loop_NTPase"/>
</dbReference>
<comment type="function">
    <text evidence="6">Required for endonucleolytic cleavage during polyadenylation-dependent pre-mRNA 3'-end formation.</text>
</comment>
<dbReference type="Gene3D" id="2.40.30.330">
    <property type="entry name" value="Pre-mRNA cleavage complex subunit Clp1, C-terminal domain"/>
    <property type="match status" value="1"/>
</dbReference>
<dbReference type="SUPFAM" id="SSF52540">
    <property type="entry name" value="P-loop containing nucleoside triphosphate hydrolases"/>
    <property type="match status" value="2"/>
</dbReference>